<evidence type="ECO:0000259" key="1">
    <source>
        <dbReference type="Pfam" id="PF03417"/>
    </source>
</evidence>
<dbReference type="Gene3D" id="3.60.60.10">
    <property type="entry name" value="Penicillin V Acylase, Chain A"/>
    <property type="match status" value="1"/>
</dbReference>
<feature type="domain" description="Peptidase C45 hydrolase" evidence="1">
    <location>
        <begin position="16"/>
        <end position="136"/>
    </location>
</feature>
<dbReference type="Proteomes" id="UP000297567">
    <property type="component" value="Unassembled WGS sequence"/>
</dbReference>
<evidence type="ECO:0000313" key="2">
    <source>
        <dbReference type="EMBL" id="TGL75632.1"/>
    </source>
</evidence>
<protein>
    <submittedName>
        <fullName evidence="2">Peptidase C69</fullName>
    </submittedName>
</protein>
<dbReference type="Pfam" id="PF03417">
    <property type="entry name" value="AAT"/>
    <property type="match status" value="1"/>
</dbReference>
<dbReference type="PANTHER" id="PTHR12994:SF17">
    <property type="entry name" value="LD30995P"/>
    <property type="match status" value="1"/>
</dbReference>
<dbReference type="GO" id="GO:0070004">
    <property type="term" value="F:cysteine-type exopeptidase activity"/>
    <property type="evidence" value="ECO:0007669"/>
    <property type="project" value="InterPro"/>
</dbReference>
<comment type="caution">
    <text evidence="2">The sequence shown here is derived from an EMBL/GenBank/DDBJ whole genome shotgun (WGS) entry which is preliminary data.</text>
</comment>
<keyword evidence="3" id="KW-1185">Reference proteome</keyword>
<accession>A0A4Z1A3X0</accession>
<dbReference type="InterPro" id="IPR005322">
    <property type="entry name" value="Peptidase_C69"/>
</dbReference>
<dbReference type="EMBL" id="RQGH01000007">
    <property type="protein sequence ID" value="TGL75632.1"/>
    <property type="molecule type" value="Genomic_DNA"/>
</dbReference>
<dbReference type="RefSeq" id="WP_135640580.1">
    <property type="nucleotide sequence ID" value="NZ_RQGH01000007.1"/>
</dbReference>
<organism evidence="2 3">
    <name type="scientific">Leptospira jelokensis</name>
    <dbReference type="NCBI Taxonomy" id="2484931"/>
    <lineage>
        <taxon>Bacteria</taxon>
        <taxon>Pseudomonadati</taxon>
        <taxon>Spirochaetota</taxon>
        <taxon>Spirochaetia</taxon>
        <taxon>Leptospirales</taxon>
        <taxon>Leptospiraceae</taxon>
        <taxon>Leptospira</taxon>
    </lineage>
</organism>
<evidence type="ECO:0000313" key="3">
    <source>
        <dbReference type="Proteomes" id="UP000297567"/>
    </source>
</evidence>
<dbReference type="PANTHER" id="PTHR12994">
    <property type="entry name" value="SECERNIN"/>
    <property type="match status" value="1"/>
</dbReference>
<name>A0A4Z1A3X0_9LEPT</name>
<sequence length="447" mass="51377">MCDTSLATEKFTKTQKRIFAKNSDREPNEAQSILHVPRTEYPQNSKLKTTFIEIPQTPVTYEVFLSKPFHMWGAEMGVNEFGVCIGNEAVFTNLSIKKRNDGLTGMDLLRLALERCKTAKDALNLMIELLEQYGQDACGGYKNQSFYYHNSFIIADRTDGYVLETTDRYWVFKKIDSFYAISNGLTIESDYDSISPELLEKVKSKKHFSFKKQFSDSFYTYMSHCSNRRSLHKKTAESLQNAHSEYHTKLAMETLKTHEIQIDDFEPCNGSMKSLCLHATGPTTPNQTNGSLIVEWDTSETNQDPLRVYYTGTSTPCLSLFKPFFFGTKNFINASSLDSGGSYADTLWWLHESVARKSNFDYQGVRSILVPSLIGLQDSIMNITKETIPSAKKEEIQWRFLKDHVNVLKKIDDELLNSNIGKSRWQNPLFQLYWNGQNKNLGFRFRN</sequence>
<dbReference type="OrthoDB" id="9764088at2"/>
<reference evidence="2" key="1">
    <citation type="journal article" date="2019" name="PLoS Negl. Trop. Dis.">
        <title>Revisiting the worldwide diversity of Leptospira species in the environment.</title>
        <authorList>
            <person name="Vincent A.T."/>
            <person name="Schiettekatte O."/>
            <person name="Bourhy P."/>
            <person name="Veyrier F.J."/>
            <person name="Picardeau M."/>
        </authorList>
    </citation>
    <scope>NUCLEOTIDE SEQUENCE [LARGE SCALE GENOMIC DNA]</scope>
    <source>
        <strain evidence="2">201702451</strain>
    </source>
</reference>
<dbReference type="GO" id="GO:0016805">
    <property type="term" value="F:dipeptidase activity"/>
    <property type="evidence" value="ECO:0007669"/>
    <property type="project" value="InterPro"/>
</dbReference>
<dbReference type="AlphaFoldDB" id="A0A4Z1A3X0"/>
<dbReference type="GO" id="GO:0006508">
    <property type="term" value="P:proteolysis"/>
    <property type="evidence" value="ECO:0007669"/>
    <property type="project" value="InterPro"/>
</dbReference>
<proteinExistence type="predicted"/>
<gene>
    <name evidence="2" type="ORF">EHQ62_02040</name>
</gene>
<dbReference type="InterPro" id="IPR005079">
    <property type="entry name" value="Peptidase_C45_hydrolase"/>
</dbReference>